<dbReference type="Pfam" id="PF01966">
    <property type="entry name" value="HD"/>
    <property type="match status" value="1"/>
</dbReference>
<organism evidence="2">
    <name type="scientific">viral metagenome</name>
    <dbReference type="NCBI Taxonomy" id="1070528"/>
    <lineage>
        <taxon>unclassified sequences</taxon>
        <taxon>metagenomes</taxon>
        <taxon>organismal metagenomes</taxon>
    </lineage>
</organism>
<dbReference type="CDD" id="cd00077">
    <property type="entry name" value="HDc"/>
    <property type="match status" value="1"/>
</dbReference>
<protein>
    <recommendedName>
        <fullName evidence="1">HD domain-containing protein</fullName>
    </recommendedName>
</protein>
<dbReference type="Gene3D" id="1.10.3210.10">
    <property type="entry name" value="Hypothetical protein af1432"/>
    <property type="match status" value="1"/>
</dbReference>
<dbReference type="InterPro" id="IPR050135">
    <property type="entry name" value="dGTPase-like"/>
</dbReference>
<dbReference type="SMART" id="SM00471">
    <property type="entry name" value="HDc"/>
    <property type="match status" value="1"/>
</dbReference>
<dbReference type="PANTHER" id="PTHR11373:SF4">
    <property type="entry name" value="DEOXYNUCLEOSIDE TRIPHOSPHATE TRIPHOSPHOHYDROLASE SAMHD1"/>
    <property type="match status" value="1"/>
</dbReference>
<dbReference type="EMBL" id="MN740556">
    <property type="protein sequence ID" value="QHU33135.1"/>
    <property type="molecule type" value="Genomic_DNA"/>
</dbReference>
<dbReference type="PANTHER" id="PTHR11373">
    <property type="entry name" value="DEOXYNUCLEOSIDE TRIPHOSPHATE TRIPHOSPHOHYDROLASE"/>
    <property type="match status" value="1"/>
</dbReference>
<dbReference type="AlphaFoldDB" id="A0A6C0LSZ8"/>
<dbReference type="GO" id="GO:0008832">
    <property type="term" value="F:dGTPase activity"/>
    <property type="evidence" value="ECO:0007669"/>
    <property type="project" value="TreeGrafter"/>
</dbReference>
<dbReference type="PROSITE" id="PS51831">
    <property type="entry name" value="HD"/>
    <property type="match status" value="1"/>
</dbReference>
<dbReference type="SMR" id="A0A6C0LSZ8"/>
<dbReference type="GO" id="GO:0005634">
    <property type="term" value="C:nucleus"/>
    <property type="evidence" value="ECO:0007669"/>
    <property type="project" value="TreeGrafter"/>
</dbReference>
<name>A0A6C0LSZ8_9ZZZZ</name>
<dbReference type="InterPro" id="IPR006674">
    <property type="entry name" value="HD_domain"/>
</dbReference>
<accession>A0A6C0LSZ8</accession>
<proteinExistence type="predicted"/>
<feature type="domain" description="HD" evidence="1">
    <location>
        <begin position="56"/>
        <end position="195"/>
    </location>
</feature>
<dbReference type="SUPFAM" id="SSF109604">
    <property type="entry name" value="HD-domain/PDEase-like"/>
    <property type="match status" value="1"/>
</dbReference>
<evidence type="ECO:0000313" key="2">
    <source>
        <dbReference type="EMBL" id="QHU33135.1"/>
    </source>
</evidence>
<reference evidence="2" key="1">
    <citation type="journal article" date="2020" name="Nature">
        <title>Giant virus diversity and host interactions through global metagenomics.</title>
        <authorList>
            <person name="Schulz F."/>
            <person name="Roux S."/>
            <person name="Paez-Espino D."/>
            <person name="Jungbluth S."/>
            <person name="Walsh D.A."/>
            <person name="Denef V.J."/>
            <person name="McMahon K.D."/>
            <person name="Konstantinidis K.T."/>
            <person name="Eloe-Fadrosh E.A."/>
            <person name="Kyrpides N.C."/>
            <person name="Woyke T."/>
        </authorList>
    </citation>
    <scope>NUCLEOTIDE SEQUENCE</scope>
    <source>
        <strain evidence="2">GVMAG-S-1014582-52</strain>
    </source>
</reference>
<sequence length="440" mass="52298">MTDDFNSKYFVCNIHGLIEVKSLALKFLHTPEFQRMRHIKQLGLCSYVFPSAIHTRFEHSLGVYYLTGKILERIQLKYPNREFFLSEFGKKTNLTSKIIELIKIAGLCHDIGHGPYSHIFDDIIMMNSQNYKCHEIRSIMIVERIYQRELSDELSFQEISFIKSIIYPKENHTGVIYQIVCNYLNGIDVDKFDYLMRDPMNLCKSKGFDPIRIIDNIIISDEDDIVYHFNCAYNIFEMFKIRYSMHKESYNHKTIKIIELMFNDIFKLLNPILKINEITDNMDLFCKFTDNTIEEYLNLIDICQIPLLDKDRINVQMAKNVYDDILHRRLYKMIADEINNVNIFDEFIEYYVKEHPQLNKNDFIVLTQKIGYVSGNKPDPFLSIKFYNKENKKNIFALEKSKISGLINSEYQETRSLLILKKSHFFSEVLDVWKLYSKQF</sequence>
<dbReference type="Gene3D" id="3.30.70.2760">
    <property type="match status" value="1"/>
</dbReference>
<evidence type="ECO:0000259" key="1">
    <source>
        <dbReference type="PROSITE" id="PS51831"/>
    </source>
</evidence>
<dbReference type="InterPro" id="IPR003607">
    <property type="entry name" value="HD/PDEase_dom"/>
</dbReference>
<dbReference type="GO" id="GO:0006203">
    <property type="term" value="P:dGTP catabolic process"/>
    <property type="evidence" value="ECO:0007669"/>
    <property type="project" value="TreeGrafter"/>
</dbReference>